<proteinExistence type="predicted"/>
<feature type="domain" description="RecA family profile 2" evidence="4">
    <location>
        <begin position="103"/>
        <end position="164"/>
    </location>
</feature>
<keyword evidence="6" id="KW-1185">Reference proteome</keyword>
<feature type="transmembrane region" description="Helical" evidence="3">
    <location>
        <begin position="62"/>
        <end position="80"/>
    </location>
</feature>
<dbReference type="GO" id="GO:0006259">
    <property type="term" value="P:DNA metabolic process"/>
    <property type="evidence" value="ECO:0007669"/>
    <property type="project" value="InterPro"/>
</dbReference>
<dbReference type="AlphaFoldDB" id="A0A0M2GYN6"/>
<dbReference type="EMBL" id="JYIZ01000052">
    <property type="protein sequence ID" value="KJL39162.1"/>
    <property type="molecule type" value="Genomic_DNA"/>
</dbReference>
<dbReference type="PROSITE" id="PS50163">
    <property type="entry name" value="RECA_3"/>
    <property type="match status" value="1"/>
</dbReference>
<gene>
    <name evidence="5" type="ORF">RS81_02256</name>
</gene>
<feature type="transmembrane region" description="Helical" evidence="3">
    <location>
        <begin position="136"/>
        <end position="158"/>
    </location>
</feature>
<dbReference type="GO" id="GO:0008094">
    <property type="term" value="F:ATP-dependent activity, acting on DNA"/>
    <property type="evidence" value="ECO:0007669"/>
    <property type="project" value="InterPro"/>
</dbReference>
<keyword evidence="3" id="KW-0812">Transmembrane</keyword>
<dbReference type="PATRIC" id="fig|92835.4.peg.2292"/>
<evidence type="ECO:0000313" key="5">
    <source>
        <dbReference type="EMBL" id="KJL39162.1"/>
    </source>
</evidence>
<name>A0A0M2GYN6_9MICO</name>
<evidence type="ECO:0000256" key="3">
    <source>
        <dbReference type="SAM" id="Phobius"/>
    </source>
</evidence>
<dbReference type="GO" id="GO:0003677">
    <property type="term" value="F:DNA binding"/>
    <property type="evidence" value="ECO:0007669"/>
    <property type="project" value="InterPro"/>
</dbReference>
<evidence type="ECO:0000259" key="4">
    <source>
        <dbReference type="PROSITE" id="PS50163"/>
    </source>
</evidence>
<accession>A0A0M2GYN6</accession>
<keyword evidence="3" id="KW-0472">Membrane</keyword>
<dbReference type="InterPro" id="IPR020587">
    <property type="entry name" value="RecA_monomer-monomer_interface"/>
</dbReference>
<evidence type="ECO:0000256" key="2">
    <source>
        <dbReference type="ARBA" id="ARBA00022840"/>
    </source>
</evidence>
<dbReference type="RefSeq" id="WP_052682532.1">
    <property type="nucleotide sequence ID" value="NZ_BAAAUP010000009.1"/>
</dbReference>
<keyword evidence="3" id="KW-1133">Transmembrane helix</keyword>
<dbReference type="OrthoDB" id="3388334at2"/>
<feature type="transmembrane region" description="Helical" evidence="3">
    <location>
        <begin position="178"/>
        <end position="200"/>
    </location>
</feature>
<feature type="transmembrane region" description="Helical" evidence="3">
    <location>
        <begin position="37"/>
        <end position="56"/>
    </location>
</feature>
<evidence type="ECO:0000313" key="6">
    <source>
        <dbReference type="Proteomes" id="UP000033956"/>
    </source>
</evidence>
<reference evidence="5 6" key="1">
    <citation type="submission" date="2015-02" db="EMBL/GenBank/DDBJ databases">
        <title>Draft genome sequences of ten Microbacterium spp. with emphasis on heavy metal contaminated environments.</title>
        <authorList>
            <person name="Corretto E."/>
        </authorList>
    </citation>
    <scope>NUCLEOTIDE SEQUENCE [LARGE SCALE GENOMIC DNA]</scope>
    <source>
        <strain evidence="5 6">DSM 12510</strain>
    </source>
</reference>
<dbReference type="STRING" id="92835.RS81_02256"/>
<organism evidence="5 6">
    <name type="scientific">Microbacterium terrae</name>
    <dbReference type="NCBI Taxonomy" id="69369"/>
    <lineage>
        <taxon>Bacteria</taxon>
        <taxon>Bacillati</taxon>
        <taxon>Actinomycetota</taxon>
        <taxon>Actinomycetes</taxon>
        <taxon>Micrococcales</taxon>
        <taxon>Microbacteriaceae</taxon>
        <taxon>Microbacterium</taxon>
    </lineage>
</organism>
<keyword evidence="1" id="KW-0547">Nucleotide-binding</keyword>
<feature type="transmembrane region" description="Helical" evidence="3">
    <location>
        <begin position="6"/>
        <end position="30"/>
    </location>
</feature>
<evidence type="ECO:0000256" key="1">
    <source>
        <dbReference type="ARBA" id="ARBA00022741"/>
    </source>
</evidence>
<protein>
    <recommendedName>
        <fullName evidence="4">RecA family profile 2 domain-containing protein</fullName>
    </recommendedName>
</protein>
<keyword evidence="2" id="KW-0067">ATP-binding</keyword>
<comment type="caution">
    <text evidence="5">The sequence shown here is derived from an EMBL/GenBank/DDBJ whole genome shotgun (WGS) entry which is preliminary data.</text>
</comment>
<dbReference type="Proteomes" id="UP000033956">
    <property type="component" value="Unassembled WGS sequence"/>
</dbReference>
<sequence length="201" mass="20574">MIIPDVIVAAALSIFLFLALCAALVLVVISVRKPTDVPLIAAGSLVVLCLLTVVVSPVNVPLLVGLAIALLGTALAVIGGNPVTRRILDLSTHGRVPEGSNGGILLRGPAVTVDGEAIAGQSALREVLRGGTTIGYLERIAVVLGIVAGFPEAIAVIVALKGIGRFSELAAPEARERFIIGTLASLVWACLVGALVRLAIW</sequence>
<dbReference type="GO" id="GO:0005524">
    <property type="term" value="F:ATP binding"/>
    <property type="evidence" value="ECO:0007669"/>
    <property type="project" value="UniProtKB-KW"/>
</dbReference>